<organism evidence="3">
    <name type="scientific">Aureococcus anophagefferens</name>
    <name type="common">Harmful bloom alga</name>
    <dbReference type="NCBI Taxonomy" id="44056"/>
    <lineage>
        <taxon>Eukaryota</taxon>
        <taxon>Sar</taxon>
        <taxon>Stramenopiles</taxon>
        <taxon>Ochrophyta</taxon>
        <taxon>Pelagophyceae</taxon>
        <taxon>Pelagomonadales</taxon>
        <taxon>Pelagomonadaceae</taxon>
        <taxon>Aureococcus</taxon>
    </lineage>
</organism>
<feature type="compositionally biased region" description="Basic and acidic residues" evidence="1">
    <location>
        <begin position="135"/>
        <end position="182"/>
    </location>
</feature>
<feature type="region of interest" description="Disordered" evidence="1">
    <location>
        <begin position="379"/>
        <end position="400"/>
    </location>
</feature>
<gene>
    <name evidence="2" type="ORF">AURANDRAFT_68116</name>
</gene>
<feature type="non-terminal residue" evidence="2">
    <location>
        <position position="1"/>
    </location>
</feature>
<dbReference type="InParanoid" id="F0YNJ1"/>
<reference evidence="2 3" key="1">
    <citation type="journal article" date="2011" name="Proc. Natl. Acad. Sci. U.S.A.">
        <title>Niche of harmful alga Aureococcus anophagefferens revealed through ecogenomics.</title>
        <authorList>
            <person name="Gobler C.J."/>
            <person name="Berry D.L."/>
            <person name="Dyhrman S.T."/>
            <person name="Wilhelm S.W."/>
            <person name="Salamov A."/>
            <person name="Lobanov A.V."/>
            <person name="Zhang Y."/>
            <person name="Collier J.L."/>
            <person name="Wurch L.L."/>
            <person name="Kustka A.B."/>
            <person name="Dill B.D."/>
            <person name="Shah M."/>
            <person name="VerBerkmoes N.C."/>
            <person name="Kuo A."/>
            <person name="Terry A."/>
            <person name="Pangilinan J."/>
            <person name="Lindquist E.A."/>
            <person name="Lucas S."/>
            <person name="Paulsen I.T."/>
            <person name="Hattenrath-Lehmann T.K."/>
            <person name="Talmage S.C."/>
            <person name="Walker E.A."/>
            <person name="Koch F."/>
            <person name="Burson A.M."/>
            <person name="Marcoval M.A."/>
            <person name="Tang Y.Z."/>
            <person name="Lecleir G.R."/>
            <person name="Coyne K.J."/>
            <person name="Berg G.M."/>
            <person name="Bertrand E.M."/>
            <person name="Saito M.A."/>
            <person name="Gladyshev V.N."/>
            <person name="Grigoriev I.V."/>
        </authorList>
    </citation>
    <scope>NUCLEOTIDE SEQUENCE [LARGE SCALE GENOMIC DNA]</scope>
    <source>
        <strain evidence="3">CCMP 1984</strain>
    </source>
</reference>
<feature type="compositionally biased region" description="Basic residues" evidence="1">
    <location>
        <begin position="22"/>
        <end position="44"/>
    </location>
</feature>
<evidence type="ECO:0000313" key="2">
    <source>
        <dbReference type="EMBL" id="EGB03303.1"/>
    </source>
</evidence>
<proteinExistence type="predicted"/>
<dbReference type="GeneID" id="20226615"/>
<dbReference type="RefSeq" id="XP_009041983.1">
    <property type="nucleotide sequence ID" value="XM_009043735.1"/>
</dbReference>
<sequence>SASAAASFSACVGTKSSARLQCARHHTTSTRRFGRASRTRRQHTTRAKIGGVDFDATEREISEVRSRPPKPAVGFPAVLRGGPGQRQLHLLEGPELGDGGGEHVRDGARGAGPAAVVARAADERVEPAPRGQVLGRRERDRRVERTRGPEEELRRVARERAAERRERLGDGVEEARAVEQEPGRAVPVPRREREQVARRGPDVPEAGEEALRGPGVARRAVAAADARELALGAPEDRIGAPRRDLGVVAAAGAAAAPRPREEAVAEADGGAEERARRRRVLAELQEPRAAVQREGHELARLELLPAPRVEAAEVRGAVRRRRRHLGAPREAAPVGEGAPVLQEGHHDALVEVAGKRRLGQRCPALAPARGERGAVLRPTGRRRRVPTPGHGPRRGHQTEVPNVHDGRKAIAGFRRSTPVLTAALGQQTASGDRPGTVAHYRRCLVEAIRPCGSSPRGFAVGPQTRLYLGFAVPVFKKHQSRVILVFRLAILLNFEEIGPCPVHFARTRARAFVTYRTAAIAGGEEAATTATKRHARALIPTAGQFSKPRGAKYKARTP</sequence>
<feature type="compositionally biased region" description="Basic and acidic residues" evidence="1">
    <location>
        <begin position="189"/>
        <end position="202"/>
    </location>
</feature>
<dbReference type="KEGG" id="aaf:AURANDRAFT_68116"/>
<feature type="compositionally biased region" description="Low complexity" evidence="1">
    <location>
        <begin position="1"/>
        <end position="10"/>
    </location>
</feature>
<evidence type="ECO:0000313" key="3">
    <source>
        <dbReference type="Proteomes" id="UP000002729"/>
    </source>
</evidence>
<dbReference type="EMBL" id="GL833177">
    <property type="protein sequence ID" value="EGB03303.1"/>
    <property type="molecule type" value="Genomic_DNA"/>
</dbReference>
<dbReference type="Proteomes" id="UP000002729">
    <property type="component" value="Unassembled WGS sequence"/>
</dbReference>
<accession>F0YNJ1</accession>
<dbReference type="AlphaFoldDB" id="F0YNJ1"/>
<feature type="region of interest" description="Disordered" evidence="1">
    <location>
        <begin position="1"/>
        <end position="44"/>
    </location>
</feature>
<protein>
    <submittedName>
        <fullName evidence="2">Uncharacterized protein</fullName>
    </submittedName>
</protein>
<keyword evidence="3" id="KW-1185">Reference proteome</keyword>
<evidence type="ECO:0000256" key="1">
    <source>
        <dbReference type="SAM" id="MobiDB-lite"/>
    </source>
</evidence>
<feature type="region of interest" description="Disordered" evidence="1">
    <location>
        <begin position="61"/>
        <end position="211"/>
    </location>
</feature>
<feature type="compositionally biased region" description="Basic residues" evidence="1">
    <location>
        <begin position="379"/>
        <end position="395"/>
    </location>
</feature>
<name>F0YNJ1_AURAN</name>